<dbReference type="GO" id="GO:0003676">
    <property type="term" value="F:nucleic acid binding"/>
    <property type="evidence" value="ECO:0007669"/>
    <property type="project" value="InterPro"/>
</dbReference>
<dbReference type="EMBL" id="NBNE01000266">
    <property type="protein sequence ID" value="OWZ21026.1"/>
    <property type="molecule type" value="Genomic_DNA"/>
</dbReference>
<reference evidence="2" key="1">
    <citation type="submission" date="2017-03" db="EMBL/GenBank/DDBJ databases">
        <title>Phytopthora megakarya and P. palmivora, two closely related causual agents of cacao black pod achieved similar genome size and gene model numbers by different mechanisms.</title>
        <authorList>
            <person name="Ali S."/>
            <person name="Shao J."/>
            <person name="Larry D.J."/>
            <person name="Kronmiller B."/>
            <person name="Shen D."/>
            <person name="Strem M.D."/>
            <person name="Melnick R.L."/>
            <person name="Guiltinan M.J."/>
            <person name="Tyler B.M."/>
            <person name="Meinhardt L.W."/>
            <person name="Bailey B.A."/>
        </authorList>
    </citation>
    <scope>NUCLEOTIDE SEQUENCE [LARGE SCALE GENOMIC DNA]</scope>
    <source>
        <strain evidence="2">zdho120</strain>
    </source>
</reference>
<dbReference type="Gene3D" id="3.30.420.10">
    <property type="entry name" value="Ribonuclease H-like superfamily/Ribonuclease H"/>
    <property type="match status" value="1"/>
</dbReference>
<name>A0A225WTS3_9STRA</name>
<proteinExistence type="predicted"/>
<gene>
    <name evidence="1" type="ORF">PHMEG_0004491</name>
</gene>
<evidence type="ECO:0000313" key="2">
    <source>
        <dbReference type="Proteomes" id="UP000198211"/>
    </source>
</evidence>
<dbReference type="InterPro" id="IPR036397">
    <property type="entry name" value="RNaseH_sf"/>
</dbReference>
<protein>
    <recommendedName>
        <fullName evidence="3">Integrase catalytic domain-containing protein</fullName>
    </recommendedName>
</protein>
<dbReference type="SUPFAM" id="SSF53098">
    <property type="entry name" value="Ribonuclease H-like"/>
    <property type="match status" value="1"/>
</dbReference>
<comment type="caution">
    <text evidence="1">The sequence shown here is derived from an EMBL/GenBank/DDBJ whole genome shotgun (WGS) entry which is preliminary data.</text>
</comment>
<organism evidence="1 2">
    <name type="scientific">Phytophthora megakarya</name>
    <dbReference type="NCBI Taxonomy" id="4795"/>
    <lineage>
        <taxon>Eukaryota</taxon>
        <taxon>Sar</taxon>
        <taxon>Stramenopiles</taxon>
        <taxon>Oomycota</taxon>
        <taxon>Peronosporomycetes</taxon>
        <taxon>Peronosporales</taxon>
        <taxon>Peronosporaceae</taxon>
        <taxon>Phytophthora</taxon>
    </lineage>
</organism>
<dbReference type="Proteomes" id="UP000198211">
    <property type="component" value="Unassembled WGS sequence"/>
</dbReference>
<sequence length="102" mass="11925">MNPKDRHWNCSMINFVDYSSNYVRHFLAKNKVEASKNSPTAEYMFFEREYQNVEEFCRASGVCRQVSETNNQASNGKAERMHRTILNMARCMLFASGLPLKF</sequence>
<evidence type="ECO:0008006" key="3">
    <source>
        <dbReference type="Google" id="ProtNLM"/>
    </source>
</evidence>
<keyword evidence="2" id="KW-1185">Reference proteome</keyword>
<accession>A0A225WTS3</accession>
<evidence type="ECO:0000313" key="1">
    <source>
        <dbReference type="EMBL" id="OWZ21026.1"/>
    </source>
</evidence>
<dbReference type="OrthoDB" id="128060at2759"/>
<dbReference type="AlphaFoldDB" id="A0A225WTS3"/>
<dbReference type="InterPro" id="IPR012337">
    <property type="entry name" value="RNaseH-like_sf"/>
</dbReference>